<keyword evidence="2" id="KW-0677">Repeat</keyword>
<dbReference type="Gene3D" id="3.40.930.10">
    <property type="entry name" value="Mannitol-specific EII, Chain A"/>
    <property type="match status" value="1"/>
</dbReference>
<dbReference type="InterPro" id="IPR036095">
    <property type="entry name" value="PTS_EIIB-like_sf"/>
</dbReference>
<dbReference type="CDD" id="cd00211">
    <property type="entry name" value="PTS_IIA_fru"/>
    <property type="match status" value="1"/>
</dbReference>
<dbReference type="SUPFAM" id="SSF52794">
    <property type="entry name" value="PTS system IIB component-like"/>
    <property type="match status" value="1"/>
</dbReference>
<dbReference type="PANTHER" id="PTHR30185">
    <property type="entry name" value="CRYPTIC BETA-GLUCOSIDE BGL OPERON ANTITERMINATOR"/>
    <property type="match status" value="1"/>
</dbReference>
<evidence type="ECO:0000256" key="2">
    <source>
        <dbReference type="ARBA" id="ARBA00022737"/>
    </source>
</evidence>
<dbReference type="InterPro" id="IPR016152">
    <property type="entry name" value="PTrfase/Anion_transptr"/>
</dbReference>
<dbReference type="InterPro" id="IPR050661">
    <property type="entry name" value="BglG_antiterminators"/>
</dbReference>
<evidence type="ECO:0000313" key="10">
    <source>
        <dbReference type="Proteomes" id="UP000199300"/>
    </source>
</evidence>
<evidence type="ECO:0000256" key="4">
    <source>
        <dbReference type="ARBA" id="ARBA00023159"/>
    </source>
</evidence>
<keyword evidence="5" id="KW-0804">Transcription</keyword>
<dbReference type="PROSITE" id="PS51094">
    <property type="entry name" value="PTS_EIIA_TYPE_2"/>
    <property type="match status" value="1"/>
</dbReference>
<dbReference type="InterPro" id="IPR013011">
    <property type="entry name" value="PTS_EIIB_2"/>
</dbReference>
<dbReference type="GO" id="GO:0008982">
    <property type="term" value="F:protein-N(PI)-phosphohistidine-sugar phosphotransferase activity"/>
    <property type="evidence" value="ECO:0007669"/>
    <property type="project" value="InterPro"/>
</dbReference>
<dbReference type="Pfam" id="PF05043">
    <property type="entry name" value="Mga"/>
    <property type="match status" value="1"/>
</dbReference>
<dbReference type="Gene3D" id="1.10.1790.10">
    <property type="entry name" value="PRD domain"/>
    <property type="match status" value="2"/>
</dbReference>
<gene>
    <name evidence="9" type="ORF">SAMN04488134_10945</name>
</gene>
<dbReference type="EMBL" id="FODJ01000009">
    <property type="protein sequence ID" value="SEO57593.1"/>
    <property type="molecule type" value="Genomic_DNA"/>
</dbReference>
<dbReference type="GO" id="GO:0006355">
    <property type="term" value="P:regulation of DNA-templated transcription"/>
    <property type="evidence" value="ECO:0007669"/>
    <property type="project" value="InterPro"/>
</dbReference>
<dbReference type="Proteomes" id="UP000199300">
    <property type="component" value="Unassembled WGS sequence"/>
</dbReference>
<dbReference type="OrthoDB" id="3175596at2"/>
<evidence type="ECO:0000256" key="3">
    <source>
        <dbReference type="ARBA" id="ARBA00023015"/>
    </source>
</evidence>
<dbReference type="Pfam" id="PF00874">
    <property type="entry name" value="PRD"/>
    <property type="match status" value="2"/>
</dbReference>
<dbReference type="SUPFAM" id="SSF55804">
    <property type="entry name" value="Phoshotransferase/anion transport protein"/>
    <property type="match status" value="1"/>
</dbReference>
<dbReference type="GO" id="GO:0009401">
    <property type="term" value="P:phosphoenolpyruvate-dependent sugar phosphotransferase system"/>
    <property type="evidence" value="ECO:0007669"/>
    <property type="project" value="InterPro"/>
</dbReference>
<feature type="domain" description="PRD" evidence="8">
    <location>
        <begin position="295"/>
        <end position="402"/>
    </location>
</feature>
<name>A0A1H8QUU4_9BACI</name>
<keyword evidence="1" id="KW-0808">Transferase</keyword>
<dbReference type="PROSITE" id="PS51099">
    <property type="entry name" value="PTS_EIIB_TYPE_2"/>
    <property type="match status" value="1"/>
</dbReference>
<dbReference type="InterPro" id="IPR007737">
    <property type="entry name" value="Mga_HTH"/>
</dbReference>
<keyword evidence="4" id="KW-0010">Activator</keyword>
<dbReference type="STRING" id="872970.SAMN04488134_10945"/>
<accession>A0A1H8QUU4</accession>
<sequence length="642" mass="74342">MNERQKQVLMFLINTPSNFIQIQRIADRFNCSEKTIRNDFKQLQPYLLDVFEAQIERKASQGVRLHINSLNKKKLIATLNESFGVHECSEDERLLIAYQLLMAQKPTSIQELCEQFYLSRSVLKEALKEIANWLSNFSLLLITKQKTGLYISGSEREIRQALTHLDQLRLDKMQLHGYLLHHFLAYELDVVRKLLKQFQDKHIFHFTDESFERMVIHILLVIKRTKLKQSIELPEQDICYIEEKEEFLFVLPLMEELAHFFQVTFPKSESIYVTMHVLAAKLANNDDEKQFLDVEMEQRINQLAQELTVSLSGITDIPFTDDDALLEGLQTHFYATLNRLKFKLHVSNPLVQDIKKMYPYLFDMLMLVLSEMEQAIGFAMPEDEIAFLTLHYQAAFERLNRSQQPENRIGIVCHMGVGVSEILRAKLETKFPFANIVGTTGKRDLARFINEKQVDLLISTIPIELSQPPHLLISPLLNKEEEDKLRDFIKKPTQLELESKVSKLNHFMDEAHVFLQVDSDHRFKLIEQLANRLYLDGFVAKDYAHQALLRERAASTAIGGGIAIPHGDPSLVEQSAIAVATLRKPLDWDGERVSLVFLLAIRPDSRVNRRELYQRLTVLAEQHSVVNQLVQITNKTALIKKI</sequence>
<feature type="domain" description="PRD" evidence="8">
    <location>
        <begin position="182"/>
        <end position="287"/>
    </location>
</feature>
<keyword evidence="3" id="KW-0805">Transcription regulation</keyword>
<dbReference type="Gene3D" id="1.10.10.10">
    <property type="entry name" value="Winged helix-like DNA-binding domain superfamily/Winged helix DNA-binding domain"/>
    <property type="match status" value="1"/>
</dbReference>
<evidence type="ECO:0000259" key="6">
    <source>
        <dbReference type="PROSITE" id="PS51094"/>
    </source>
</evidence>
<dbReference type="PANTHER" id="PTHR30185:SF12">
    <property type="entry name" value="TRANSCRIPTIONAL REGULATOR MANR"/>
    <property type="match status" value="1"/>
</dbReference>
<dbReference type="PROSITE" id="PS00372">
    <property type="entry name" value="PTS_EIIA_TYPE_2_HIS"/>
    <property type="match status" value="1"/>
</dbReference>
<reference evidence="9 10" key="1">
    <citation type="submission" date="2016-10" db="EMBL/GenBank/DDBJ databases">
        <authorList>
            <person name="de Groot N.N."/>
        </authorList>
    </citation>
    <scope>NUCLEOTIDE SEQUENCE [LARGE SCALE GENOMIC DNA]</scope>
    <source>
        <strain evidence="9 10">CGMCC 1.10434</strain>
    </source>
</reference>
<evidence type="ECO:0000259" key="7">
    <source>
        <dbReference type="PROSITE" id="PS51099"/>
    </source>
</evidence>
<dbReference type="InterPro" id="IPR013196">
    <property type="entry name" value="HTH_11"/>
</dbReference>
<keyword evidence="10" id="KW-1185">Reference proteome</keyword>
<evidence type="ECO:0000313" key="9">
    <source>
        <dbReference type="EMBL" id="SEO57593.1"/>
    </source>
</evidence>
<dbReference type="Pfam" id="PF00359">
    <property type="entry name" value="PTS_EIIA_2"/>
    <property type="match status" value="1"/>
</dbReference>
<evidence type="ECO:0000256" key="5">
    <source>
        <dbReference type="ARBA" id="ARBA00023163"/>
    </source>
</evidence>
<dbReference type="InterPro" id="IPR011608">
    <property type="entry name" value="PRD"/>
</dbReference>
<evidence type="ECO:0000256" key="1">
    <source>
        <dbReference type="ARBA" id="ARBA00022679"/>
    </source>
</evidence>
<protein>
    <submittedName>
        <fullName evidence="9">Activator of the mannose operon, transcriptional antiterminator</fullName>
    </submittedName>
</protein>
<evidence type="ECO:0000259" key="8">
    <source>
        <dbReference type="PROSITE" id="PS51372"/>
    </source>
</evidence>
<proteinExistence type="predicted"/>
<feature type="domain" description="PTS EIIA type-2" evidence="6">
    <location>
        <begin position="506"/>
        <end position="642"/>
    </location>
</feature>
<dbReference type="Pfam" id="PF08279">
    <property type="entry name" value="HTH_11"/>
    <property type="match status" value="1"/>
</dbReference>
<dbReference type="InterPro" id="IPR036388">
    <property type="entry name" value="WH-like_DNA-bd_sf"/>
</dbReference>
<dbReference type="InterPro" id="IPR002178">
    <property type="entry name" value="PTS_EIIA_type-2_dom"/>
</dbReference>
<dbReference type="Gene3D" id="3.40.50.2300">
    <property type="match status" value="1"/>
</dbReference>
<feature type="domain" description="PTS EIIB type-2" evidence="7">
    <location>
        <begin position="407"/>
        <end position="497"/>
    </location>
</feature>
<dbReference type="PROSITE" id="PS51372">
    <property type="entry name" value="PRD_2"/>
    <property type="match status" value="2"/>
</dbReference>
<dbReference type="RefSeq" id="WP_091498719.1">
    <property type="nucleotide sequence ID" value="NZ_FODJ01000009.1"/>
</dbReference>
<dbReference type="InterPro" id="IPR036634">
    <property type="entry name" value="PRD_sf"/>
</dbReference>
<dbReference type="CDD" id="cd05568">
    <property type="entry name" value="PTS_IIB_bgl_like"/>
    <property type="match status" value="1"/>
</dbReference>
<dbReference type="AlphaFoldDB" id="A0A1H8QUU4"/>
<organism evidence="9 10">
    <name type="scientific">Amphibacillus marinus</name>
    <dbReference type="NCBI Taxonomy" id="872970"/>
    <lineage>
        <taxon>Bacteria</taxon>
        <taxon>Bacillati</taxon>
        <taxon>Bacillota</taxon>
        <taxon>Bacilli</taxon>
        <taxon>Bacillales</taxon>
        <taxon>Bacillaceae</taxon>
        <taxon>Amphibacillus</taxon>
    </lineage>
</organism>
<dbReference type="SUPFAM" id="SSF63520">
    <property type="entry name" value="PTS-regulatory domain, PRD"/>
    <property type="match status" value="2"/>
</dbReference>